<sequence>MTLYSGLESIKNYHSKRNLLLVLFLILQFNQLFAQDKPKKSNRLGRELGLVQPKDSLAKEKLPKVTDYLIISHVNDTTYVDTTLSIKKEYKFNYLRKDNFGLMPFSNMGQSYNSLTYNFQNTSLMPSFGAQAKHFFYMEVEDINYYRVPTPFTELFFKTAFEQGQQTDAFFTVNTSPQYNFSIAYKGLRSLGKYQHILTSSGNFRFTSNYKSKNSRYNAKGHMVTQDLLNQENGGLRDDNVVYFETGDPEFLDRSIFEVNFENAESLLKAKRFHLDHTYHIIRKRDSLSKNKLSVGHIISFEDKYYQYDQSSANSFFGDAFKNSKLKDRATLESFYNQFQLNYSNNIIGDLQFNVSNSNYNYGYDKLVVLNGNTITNRLKGDIFSTGGKYHKQYKGFELKGELGINVSGDFDGNFLKGTATFKLNEDIVASASLNHSSKAPNFNALLYQSDYVSYNWQNNFNNIETQQLAFNLKYKNLANITVDLNTINDYVYFKMDETSQQVKPFQNNATITYLRAKFENEIRVGKFALNNTVLYQNMQDNNNVLNVPQLTTRNTLYFSSHVFKKAMYLQTGVTLNYFTKYYMNAYNPLLAEFYVQTDREFGNFPRLDFFLNAKIRQTRVYLKAEHFNSSLTGYNYYSAPNNPYRDFTVRFGLVWNFFL</sequence>
<keyword evidence="2" id="KW-1185">Reference proteome</keyword>
<organism evidence="1 2">
    <name type="scientific">Mariniflexile soesokkakense</name>
    <dbReference type="NCBI Taxonomy" id="1343160"/>
    <lineage>
        <taxon>Bacteria</taxon>
        <taxon>Pseudomonadati</taxon>
        <taxon>Bacteroidota</taxon>
        <taxon>Flavobacteriia</taxon>
        <taxon>Flavobacteriales</taxon>
        <taxon>Flavobacteriaceae</taxon>
        <taxon>Mariniflexile</taxon>
    </lineage>
</organism>
<evidence type="ECO:0000313" key="2">
    <source>
        <dbReference type="Proteomes" id="UP001416393"/>
    </source>
</evidence>
<proteinExistence type="predicted"/>
<gene>
    <name evidence="1" type="ORF">VP395_15375</name>
</gene>
<protein>
    <submittedName>
        <fullName evidence="1">Porin</fullName>
    </submittedName>
</protein>
<accession>A0ABV0ADH2</accession>
<comment type="caution">
    <text evidence="1">The sequence shown here is derived from an EMBL/GenBank/DDBJ whole genome shotgun (WGS) entry which is preliminary data.</text>
</comment>
<name>A0ABV0ADH2_9FLAO</name>
<dbReference type="Pfam" id="PF14121">
    <property type="entry name" value="Porin_10"/>
    <property type="match status" value="1"/>
</dbReference>
<dbReference type="Proteomes" id="UP001416393">
    <property type="component" value="Unassembled WGS sequence"/>
</dbReference>
<reference evidence="1 2" key="1">
    <citation type="submission" date="2024-01" db="EMBL/GenBank/DDBJ databases">
        <title>Mariniflexile litorale sp. nov., isolated from the shallow sediments of the Sea of Japan.</title>
        <authorList>
            <person name="Romanenko L."/>
            <person name="Bystritskaya E."/>
            <person name="Isaeva M."/>
        </authorList>
    </citation>
    <scope>NUCLEOTIDE SEQUENCE [LARGE SCALE GENOMIC DNA]</scope>
    <source>
        <strain evidence="1 2">KCTC 32427</strain>
    </source>
</reference>
<dbReference type="RefSeq" id="WP_346242917.1">
    <property type="nucleotide sequence ID" value="NZ_JAZHYP010000011.1"/>
</dbReference>
<dbReference type="EMBL" id="JAZHYP010000011">
    <property type="protein sequence ID" value="MEN3325118.1"/>
    <property type="molecule type" value="Genomic_DNA"/>
</dbReference>
<dbReference type="InterPro" id="IPR025631">
    <property type="entry name" value="Porin_10"/>
</dbReference>
<evidence type="ECO:0000313" key="1">
    <source>
        <dbReference type="EMBL" id="MEN3325118.1"/>
    </source>
</evidence>